<gene>
    <name evidence="2" type="ORF">ACFSR3_07640</name>
</gene>
<evidence type="ECO:0008006" key="4">
    <source>
        <dbReference type="Google" id="ProtNLM"/>
    </source>
</evidence>
<comment type="caution">
    <text evidence="2">The sequence shown here is derived from an EMBL/GenBank/DDBJ whole genome shotgun (WGS) entry which is preliminary data.</text>
</comment>
<keyword evidence="3" id="KW-1185">Reference proteome</keyword>
<keyword evidence="1" id="KW-0472">Membrane</keyword>
<organism evidence="2 3">
    <name type="scientific">Flavobacterium suzhouense</name>
    <dbReference type="NCBI Taxonomy" id="1529638"/>
    <lineage>
        <taxon>Bacteria</taxon>
        <taxon>Pseudomonadati</taxon>
        <taxon>Bacteroidota</taxon>
        <taxon>Flavobacteriia</taxon>
        <taxon>Flavobacteriales</taxon>
        <taxon>Flavobacteriaceae</taxon>
        <taxon>Flavobacterium</taxon>
    </lineage>
</organism>
<name>A0ABW5NT79_9FLAO</name>
<evidence type="ECO:0000256" key="1">
    <source>
        <dbReference type="SAM" id="Phobius"/>
    </source>
</evidence>
<keyword evidence="1" id="KW-0812">Transmembrane</keyword>
<protein>
    <recommendedName>
        <fullName evidence="4">2TM domain-containing protein</fullName>
    </recommendedName>
</protein>
<evidence type="ECO:0000313" key="2">
    <source>
        <dbReference type="EMBL" id="MFD2601923.1"/>
    </source>
</evidence>
<dbReference type="RefSeq" id="WP_379820428.1">
    <property type="nucleotide sequence ID" value="NZ_JBHUMD010000007.1"/>
</dbReference>
<accession>A0ABW5NT79</accession>
<sequence length="71" mass="8247">MRLKIAQFFGGIILYSIFGALMIWISGVGFKGQWTFLSIWIVGMSLMHVLIIEPMRMKMAKRKAELQKKKQ</sequence>
<keyword evidence="1" id="KW-1133">Transmembrane helix</keyword>
<dbReference type="EMBL" id="JBHUMD010000007">
    <property type="protein sequence ID" value="MFD2601923.1"/>
    <property type="molecule type" value="Genomic_DNA"/>
</dbReference>
<evidence type="ECO:0000313" key="3">
    <source>
        <dbReference type="Proteomes" id="UP001597480"/>
    </source>
</evidence>
<dbReference type="Proteomes" id="UP001597480">
    <property type="component" value="Unassembled WGS sequence"/>
</dbReference>
<reference evidence="3" key="1">
    <citation type="journal article" date="2019" name="Int. J. Syst. Evol. Microbiol.">
        <title>The Global Catalogue of Microorganisms (GCM) 10K type strain sequencing project: providing services to taxonomists for standard genome sequencing and annotation.</title>
        <authorList>
            <consortium name="The Broad Institute Genomics Platform"/>
            <consortium name="The Broad Institute Genome Sequencing Center for Infectious Disease"/>
            <person name="Wu L."/>
            <person name="Ma J."/>
        </authorList>
    </citation>
    <scope>NUCLEOTIDE SEQUENCE [LARGE SCALE GENOMIC DNA]</scope>
    <source>
        <strain evidence="3">KCTC 42107</strain>
    </source>
</reference>
<feature type="transmembrane region" description="Helical" evidence="1">
    <location>
        <begin position="33"/>
        <end position="52"/>
    </location>
</feature>
<feature type="transmembrane region" description="Helical" evidence="1">
    <location>
        <begin position="7"/>
        <end position="27"/>
    </location>
</feature>
<proteinExistence type="predicted"/>